<feature type="domain" description="Cyclic nucleotide-binding" evidence="4">
    <location>
        <begin position="54"/>
        <end position="159"/>
    </location>
</feature>
<dbReference type="Pfam" id="PF13545">
    <property type="entry name" value="HTH_Crp_2"/>
    <property type="match status" value="1"/>
</dbReference>
<reference evidence="5 6" key="1">
    <citation type="submission" date="2019-09" db="EMBL/GenBank/DDBJ databases">
        <title>YIM 48816 draft genome.</title>
        <authorList>
            <person name="Jiang L."/>
        </authorList>
    </citation>
    <scope>NUCLEOTIDE SEQUENCE [LARGE SCALE GENOMIC DNA]</scope>
    <source>
        <strain evidence="5 6">YIM 48816</strain>
    </source>
</reference>
<dbReference type="InterPro" id="IPR036390">
    <property type="entry name" value="WH_DNA-bd_sf"/>
</dbReference>
<evidence type="ECO:0000313" key="6">
    <source>
        <dbReference type="Proteomes" id="UP000474159"/>
    </source>
</evidence>
<protein>
    <submittedName>
        <fullName evidence="5">Crp/Fnr family transcriptional regulator</fullName>
    </submittedName>
</protein>
<dbReference type="InterPro" id="IPR018490">
    <property type="entry name" value="cNMP-bd_dom_sf"/>
</dbReference>
<evidence type="ECO:0000256" key="3">
    <source>
        <dbReference type="ARBA" id="ARBA00023163"/>
    </source>
</evidence>
<comment type="caution">
    <text evidence="5">The sequence shown here is derived from an EMBL/GenBank/DDBJ whole genome shotgun (WGS) entry which is preliminary data.</text>
</comment>
<name>A0A6L3SQQ7_9HYPH</name>
<dbReference type="PANTHER" id="PTHR24567:SF74">
    <property type="entry name" value="HTH-TYPE TRANSCRIPTIONAL REGULATOR ARCR"/>
    <property type="match status" value="1"/>
</dbReference>
<accession>A0A6L3SQQ7</accession>
<dbReference type="PANTHER" id="PTHR24567">
    <property type="entry name" value="CRP FAMILY TRANSCRIPTIONAL REGULATORY PROTEIN"/>
    <property type="match status" value="1"/>
</dbReference>
<keyword evidence="1" id="KW-0805">Transcription regulation</keyword>
<dbReference type="InterPro" id="IPR036388">
    <property type="entry name" value="WH-like_DNA-bd_sf"/>
</dbReference>
<dbReference type="InterPro" id="IPR050397">
    <property type="entry name" value="Env_Response_Regulators"/>
</dbReference>
<evidence type="ECO:0000313" key="5">
    <source>
        <dbReference type="EMBL" id="KAB1073829.1"/>
    </source>
</evidence>
<dbReference type="CDD" id="cd00038">
    <property type="entry name" value="CAP_ED"/>
    <property type="match status" value="1"/>
</dbReference>
<keyword evidence="3" id="KW-0804">Transcription</keyword>
<dbReference type="SMART" id="SM00419">
    <property type="entry name" value="HTH_CRP"/>
    <property type="match status" value="1"/>
</dbReference>
<dbReference type="SUPFAM" id="SSF51206">
    <property type="entry name" value="cAMP-binding domain-like"/>
    <property type="match status" value="1"/>
</dbReference>
<dbReference type="Gene3D" id="2.60.120.10">
    <property type="entry name" value="Jelly Rolls"/>
    <property type="match status" value="1"/>
</dbReference>
<dbReference type="InterPro" id="IPR012318">
    <property type="entry name" value="HTH_CRP"/>
</dbReference>
<dbReference type="Pfam" id="PF00027">
    <property type="entry name" value="cNMP_binding"/>
    <property type="match status" value="1"/>
</dbReference>
<evidence type="ECO:0000256" key="2">
    <source>
        <dbReference type="ARBA" id="ARBA00023125"/>
    </source>
</evidence>
<proteinExistence type="predicted"/>
<dbReference type="OrthoDB" id="7506088at2"/>
<keyword evidence="2" id="KW-0238">DNA-binding</keyword>
<dbReference type="SUPFAM" id="SSF46785">
    <property type="entry name" value="Winged helix' DNA-binding domain"/>
    <property type="match status" value="1"/>
</dbReference>
<dbReference type="PROSITE" id="PS50042">
    <property type="entry name" value="CNMP_BINDING_3"/>
    <property type="match status" value="1"/>
</dbReference>
<evidence type="ECO:0000256" key="1">
    <source>
        <dbReference type="ARBA" id="ARBA00023015"/>
    </source>
</evidence>
<organism evidence="5 6">
    <name type="scientific">Methylobacterium soli</name>
    <dbReference type="NCBI Taxonomy" id="553447"/>
    <lineage>
        <taxon>Bacteria</taxon>
        <taxon>Pseudomonadati</taxon>
        <taxon>Pseudomonadota</taxon>
        <taxon>Alphaproteobacteria</taxon>
        <taxon>Hyphomicrobiales</taxon>
        <taxon>Methylobacteriaceae</taxon>
        <taxon>Methylobacterium</taxon>
    </lineage>
</organism>
<dbReference type="AlphaFoldDB" id="A0A6L3SQQ7"/>
<dbReference type="InterPro" id="IPR000595">
    <property type="entry name" value="cNMP-bd_dom"/>
</dbReference>
<dbReference type="InterPro" id="IPR014710">
    <property type="entry name" value="RmlC-like_jellyroll"/>
</dbReference>
<dbReference type="GO" id="GO:0003700">
    <property type="term" value="F:DNA-binding transcription factor activity"/>
    <property type="evidence" value="ECO:0007669"/>
    <property type="project" value="TreeGrafter"/>
</dbReference>
<dbReference type="GO" id="GO:0005829">
    <property type="term" value="C:cytosol"/>
    <property type="evidence" value="ECO:0007669"/>
    <property type="project" value="TreeGrafter"/>
</dbReference>
<sequence>MRACGDGSHSEMNETNIRLCIPEVSATLLNGAALVAPRDVQGVAHRPPPGSNGLLDALLRGAPQNWVEELEAVTMTAGEALVQTGTSPAYVTFPTGGLVSVLVRSGPAANAEVEVAMVGRHDLVGASALLGTDPASHRAVVQVGAPAYRVSAAAIRRLMETCPPARALLLRYVRMGLEEAYQIAACNSRHSLEKRLCRWLLQAHQRLESDTLPFTHDHIAQMLGVRRASVTVALHIIEGERLIRSTRGRVDLLDRTRLQNAACDCCGAIAHNRRVLSLDGSLERAAAPSCTPC</sequence>
<gene>
    <name evidence="5" type="ORF">F6X53_26535</name>
</gene>
<dbReference type="GO" id="GO:0003677">
    <property type="term" value="F:DNA binding"/>
    <property type="evidence" value="ECO:0007669"/>
    <property type="project" value="UniProtKB-KW"/>
</dbReference>
<dbReference type="Gene3D" id="1.10.10.10">
    <property type="entry name" value="Winged helix-like DNA-binding domain superfamily/Winged helix DNA-binding domain"/>
    <property type="match status" value="1"/>
</dbReference>
<keyword evidence="6" id="KW-1185">Reference proteome</keyword>
<dbReference type="EMBL" id="VZZK01000040">
    <property type="protein sequence ID" value="KAB1073829.1"/>
    <property type="molecule type" value="Genomic_DNA"/>
</dbReference>
<evidence type="ECO:0000259" key="4">
    <source>
        <dbReference type="PROSITE" id="PS50042"/>
    </source>
</evidence>
<dbReference type="Proteomes" id="UP000474159">
    <property type="component" value="Unassembled WGS sequence"/>
</dbReference>